<dbReference type="InterPro" id="IPR046960">
    <property type="entry name" value="PPR_At4g14850-like_plant"/>
</dbReference>
<dbReference type="OrthoDB" id="1893323at2759"/>
<dbReference type="FunFam" id="1.25.40.10:FF:000285">
    <property type="entry name" value="Pentatricopeptide repeat-containing protein, chloroplastic"/>
    <property type="match status" value="1"/>
</dbReference>
<feature type="repeat" description="PPR" evidence="2">
    <location>
        <begin position="179"/>
        <end position="209"/>
    </location>
</feature>
<feature type="compositionally biased region" description="Low complexity" evidence="3">
    <location>
        <begin position="65"/>
        <end position="75"/>
    </location>
</feature>
<feature type="compositionally biased region" description="Basic residues" evidence="3">
    <location>
        <begin position="76"/>
        <end position="87"/>
    </location>
</feature>
<feature type="region of interest" description="Disordered" evidence="3">
    <location>
        <begin position="1"/>
        <end position="42"/>
    </location>
</feature>
<accession>A0A2P5C6M9</accession>
<name>A0A2P5C6M9_PARAD</name>
<protein>
    <submittedName>
        <fullName evidence="4">Pentatricopeptide repeat</fullName>
    </submittedName>
</protein>
<keyword evidence="5" id="KW-1185">Reference proteome</keyword>
<dbReference type="STRING" id="3476.A0A2P5C6M9"/>
<dbReference type="PANTHER" id="PTHR47926">
    <property type="entry name" value="PENTATRICOPEPTIDE REPEAT-CONTAINING PROTEIN"/>
    <property type="match status" value="1"/>
</dbReference>
<evidence type="ECO:0000313" key="4">
    <source>
        <dbReference type="EMBL" id="PON56665.1"/>
    </source>
</evidence>
<reference evidence="5" key="1">
    <citation type="submission" date="2016-06" db="EMBL/GenBank/DDBJ databases">
        <title>Parallel loss of symbiosis genes in relatives of nitrogen-fixing non-legume Parasponia.</title>
        <authorList>
            <person name="Van Velzen R."/>
            <person name="Holmer R."/>
            <person name="Bu F."/>
            <person name="Rutten L."/>
            <person name="Van Zeijl A."/>
            <person name="Liu W."/>
            <person name="Santuari L."/>
            <person name="Cao Q."/>
            <person name="Sharma T."/>
            <person name="Shen D."/>
            <person name="Roswanjaya Y."/>
            <person name="Wardhani T."/>
            <person name="Kalhor M.S."/>
            <person name="Jansen J."/>
            <person name="Van den Hoogen J."/>
            <person name="Gungor B."/>
            <person name="Hartog M."/>
            <person name="Hontelez J."/>
            <person name="Verver J."/>
            <person name="Yang W.-C."/>
            <person name="Schijlen E."/>
            <person name="Repin R."/>
            <person name="Schilthuizen M."/>
            <person name="Schranz E."/>
            <person name="Heidstra R."/>
            <person name="Miyata K."/>
            <person name="Fedorova E."/>
            <person name="Kohlen W."/>
            <person name="Bisseling T."/>
            <person name="Smit S."/>
            <person name="Geurts R."/>
        </authorList>
    </citation>
    <scope>NUCLEOTIDE SEQUENCE [LARGE SCALE GENOMIC DNA]</scope>
    <source>
        <strain evidence="5">cv. WU1-14</strain>
    </source>
</reference>
<dbReference type="Gene3D" id="1.25.40.10">
    <property type="entry name" value="Tetratricopeptide repeat domain"/>
    <property type="match status" value="2"/>
</dbReference>
<dbReference type="PROSITE" id="PS51375">
    <property type="entry name" value="PPR"/>
    <property type="match status" value="2"/>
</dbReference>
<organism evidence="4 5">
    <name type="scientific">Parasponia andersonii</name>
    <name type="common">Sponia andersonii</name>
    <dbReference type="NCBI Taxonomy" id="3476"/>
    <lineage>
        <taxon>Eukaryota</taxon>
        <taxon>Viridiplantae</taxon>
        <taxon>Streptophyta</taxon>
        <taxon>Embryophyta</taxon>
        <taxon>Tracheophyta</taxon>
        <taxon>Spermatophyta</taxon>
        <taxon>Magnoliopsida</taxon>
        <taxon>eudicotyledons</taxon>
        <taxon>Gunneridae</taxon>
        <taxon>Pentapetalae</taxon>
        <taxon>rosids</taxon>
        <taxon>fabids</taxon>
        <taxon>Rosales</taxon>
        <taxon>Cannabaceae</taxon>
        <taxon>Parasponia</taxon>
    </lineage>
</organism>
<sequence>MEMAVAAPSEAVGGSLVHSHGCSKQSSSPRTPKPSFQVSLPLRSPNKSLTVLKLDKLSSTAQPTKLKSSCSSQISKKNKKKKKKKKSVPITSPGCTTSDVLHLMDALCLPVPPDMYTSFISECTSTVHSHGADDLHAHITRSGLQQPPLSLLNRLLLLHVTSDRLELARHLFDGMPSKDFKSWATMIVAYLNSGDYQEAMDLFLKMLHRISMLEFPDWIMVCLLKLCVCTANMDLGRQVHGCSLKLGHANNLSLASCLINFYGKFRSLESANTVFDQLAHHNSLTWMARLINNSREELFFQVFKDFTEIGKSGIKTNSLMLSCVLKACARMHDHGRCGRQVHANAIKLGLDTDAYVRCGLVDMYGKSGLLRDAKRVFEMSSDRRNNASWNAMLGGYIRNELYLEAIKFLYEMKAAGLQLQPSLLDELRIACGSSTHSLGELYAAKV</sequence>
<evidence type="ECO:0000256" key="3">
    <source>
        <dbReference type="SAM" id="MobiDB-lite"/>
    </source>
</evidence>
<feature type="compositionally biased region" description="Polar residues" evidence="3">
    <location>
        <begin position="22"/>
        <end position="38"/>
    </location>
</feature>
<evidence type="ECO:0000313" key="5">
    <source>
        <dbReference type="Proteomes" id="UP000237105"/>
    </source>
</evidence>
<dbReference type="EMBL" id="JXTB01000168">
    <property type="protein sequence ID" value="PON56665.1"/>
    <property type="molecule type" value="Genomic_DNA"/>
</dbReference>
<dbReference type="InterPro" id="IPR002885">
    <property type="entry name" value="PPR_rpt"/>
</dbReference>
<keyword evidence="1" id="KW-0677">Repeat</keyword>
<gene>
    <name evidence="4" type="ORF">PanWU01x14_178830</name>
</gene>
<comment type="caution">
    <text evidence="4">The sequence shown here is derived from an EMBL/GenBank/DDBJ whole genome shotgun (WGS) entry which is preliminary data.</text>
</comment>
<dbReference type="AlphaFoldDB" id="A0A2P5C6M9"/>
<feature type="region of interest" description="Disordered" evidence="3">
    <location>
        <begin position="63"/>
        <end position="91"/>
    </location>
</feature>
<dbReference type="NCBIfam" id="TIGR00756">
    <property type="entry name" value="PPR"/>
    <property type="match status" value="2"/>
</dbReference>
<dbReference type="GO" id="GO:0003723">
    <property type="term" value="F:RNA binding"/>
    <property type="evidence" value="ECO:0007669"/>
    <property type="project" value="InterPro"/>
</dbReference>
<evidence type="ECO:0000256" key="1">
    <source>
        <dbReference type="ARBA" id="ARBA00022737"/>
    </source>
</evidence>
<dbReference type="GO" id="GO:0009451">
    <property type="term" value="P:RNA modification"/>
    <property type="evidence" value="ECO:0007669"/>
    <property type="project" value="InterPro"/>
</dbReference>
<dbReference type="Pfam" id="PF01535">
    <property type="entry name" value="PPR"/>
    <property type="match status" value="3"/>
</dbReference>
<dbReference type="Proteomes" id="UP000237105">
    <property type="component" value="Unassembled WGS sequence"/>
</dbReference>
<feature type="repeat" description="PPR" evidence="2">
    <location>
        <begin position="385"/>
        <end position="419"/>
    </location>
</feature>
<evidence type="ECO:0000256" key="2">
    <source>
        <dbReference type="PROSITE-ProRule" id="PRU00708"/>
    </source>
</evidence>
<dbReference type="InterPro" id="IPR011990">
    <property type="entry name" value="TPR-like_helical_dom_sf"/>
</dbReference>
<proteinExistence type="predicted"/>
<dbReference type="PANTHER" id="PTHR47926:SF361">
    <property type="entry name" value="PENTACOTRIPEPTIDE-REPEAT REGION OF PRORP DOMAIN-CONTAINING PROTEIN"/>
    <property type="match status" value="1"/>
</dbReference>